<organism evidence="1 2">
    <name type="scientific">Irpex rosettiformis</name>
    <dbReference type="NCBI Taxonomy" id="378272"/>
    <lineage>
        <taxon>Eukaryota</taxon>
        <taxon>Fungi</taxon>
        <taxon>Dikarya</taxon>
        <taxon>Basidiomycota</taxon>
        <taxon>Agaricomycotina</taxon>
        <taxon>Agaricomycetes</taxon>
        <taxon>Polyporales</taxon>
        <taxon>Irpicaceae</taxon>
        <taxon>Irpex</taxon>
    </lineage>
</organism>
<accession>A0ACB8UDF4</accession>
<dbReference type="EMBL" id="MU274904">
    <property type="protein sequence ID" value="KAI0092269.1"/>
    <property type="molecule type" value="Genomic_DNA"/>
</dbReference>
<comment type="caution">
    <text evidence="1">The sequence shown here is derived from an EMBL/GenBank/DDBJ whole genome shotgun (WGS) entry which is preliminary data.</text>
</comment>
<evidence type="ECO:0000313" key="1">
    <source>
        <dbReference type="EMBL" id="KAI0092269.1"/>
    </source>
</evidence>
<sequence>MDVFYAPPHAFTRQPLNYHLYTHPRPDSMQFRYFMSDTLREDLQKRSEAVHAPPPPGLVLPEETQGYHSLVPLELVIGERRKFGNWFSTVYKAVNSNDGICYALRRIEGYRLNNQSAFSNIEAWSRIRHPNLVSVKEAFTTRAFNDNSLVVVYDYHPNSQTLFEAHLRPKAPQYQNGRLQSQNTRIPERTLWSYVVQIASAMKTVHDVGLAMRIVDATKVLVTGPNRVRVSSCGIVDILTYEARQDMSLLQQEDLTMFGRLIFTLCCNNPSAVNNMAKSMETLSRHYSQELRNVILYLMAKPNPMKNIRQVCEMIAPQTLTEFDETQSANDRLEGELMSELENGHLVRLLCKFGFINERPEFARDPRWSETGDRYIIKLFRDYVFHQVDEHGNPVVNLGHVLTCLNKLDAGVDERIMLVSRDEQSCLVVSYREIKSCIETAFGELSTSLGTLR</sequence>
<reference evidence="1" key="1">
    <citation type="journal article" date="2021" name="Environ. Microbiol.">
        <title>Gene family expansions and transcriptome signatures uncover fungal adaptations to wood decay.</title>
        <authorList>
            <person name="Hage H."/>
            <person name="Miyauchi S."/>
            <person name="Viragh M."/>
            <person name="Drula E."/>
            <person name="Min B."/>
            <person name="Chaduli D."/>
            <person name="Navarro D."/>
            <person name="Favel A."/>
            <person name="Norest M."/>
            <person name="Lesage-Meessen L."/>
            <person name="Balint B."/>
            <person name="Merenyi Z."/>
            <person name="de Eugenio L."/>
            <person name="Morin E."/>
            <person name="Martinez A.T."/>
            <person name="Baldrian P."/>
            <person name="Stursova M."/>
            <person name="Martinez M.J."/>
            <person name="Novotny C."/>
            <person name="Magnuson J.K."/>
            <person name="Spatafora J.W."/>
            <person name="Maurice S."/>
            <person name="Pangilinan J."/>
            <person name="Andreopoulos W."/>
            <person name="LaButti K."/>
            <person name="Hundley H."/>
            <person name="Na H."/>
            <person name="Kuo A."/>
            <person name="Barry K."/>
            <person name="Lipzen A."/>
            <person name="Henrissat B."/>
            <person name="Riley R."/>
            <person name="Ahrendt S."/>
            <person name="Nagy L.G."/>
            <person name="Grigoriev I.V."/>
            <person name="Martin F."/>
            <person name="Rosso M.N."/>
        </authorList>
    </citation>
    <scope>NUCLEOTIDE SEQUENCE</scope>
    <source>
        <strain evidence="1">CBS 384.51</strain>
    </source>
</reference>
<dbReference type="Proteomes" id="UP001055072">
    <property type="component" value="Unassembled WGS sequence"/>
</dbReference>
<gene>
    <name evidence="1" type="ORF">BDY19DRAFT_590224</name>
</gene>
<proteinExistence type="predicted"/>
<keyword evidence="2" id="KW-1185">Reference proteome</keyword>
<name>A0ACB8UDF4_9APHY</name>
<evidence type="ECO:0000313" key="2">
    <source>
        <dbReference type="Proteomes" id="UP001055072"/>
    </source>
</evidence>
<protein>
    <submittedName>
        <fullName evidence="1">Kinase-like domain-containing protein</fullName>
    </submittedName>
</protein>